<sequence length="116" mass="13033">MTYNTESTGALYEVKFKYGGEVDDMGGGAALEPLVKFSRFNTAARIFNRSQLYALFDGRQSSDVVAFHPGKENWNKVEVDTHDYTSFRGRAVVVGETIYTMNLFDVDVPRVSNNYA</sequence>
<name>A0A6J5TXL5_PRUAR</name>
<evidence type="ECO:0000313" key="1">
    <source>
        <dbReference type="EMBL" id="CAB4267947.1"/>
    </source>
</evidence>
<dbReference type="AlphaFoldDB" id="A0A6J5TXL5"/>
<accession>A0A6J5TXL5</accession>
<protein>
    <submittedName>
        <fullName evidence="1">Uncharacterized protein</fullName>
    </submittedName>
</protein>
<dbReference type="EMBL" id="CAEKDK010000001">
    <property type="protein sequence ID" value="CAB4267947.1"/>
    <property type="molecule type" value="Genomic_DNA"/>
</dbReference>
<organism evidence="1 2">
    <name type="scientific">Prunus armeniaca</name>
    <name type="common">Apricot</name>
    <name type="synonym">Armeniaca vulgaris</name>
    <dbReference type="NCBI Taxonomy" id="36596"/>
    <lineage>
        <taxon>Eukaryota</taxon>
        <taxon>Viridiplantae</taxon>
        <taxon>Streptophyta</taxon>
        <taxon>Embryophyta</taxon>
        <taxon>Tracheophyta</taxon>
        <taxon>Spermatophyta</taxon>
        <taxon>Magnoliopsida</taxon>
        <taxon>eudicotyledons</taxon>
        <taxon>Gunneridae</taxon>
        <taxon>Pentapetalae</taxon>
        <taxon>rosids</taxon>
        <taxon>fabids</taxon>
        <taxon>Rosales</taxon>
        <taxon>Rosaceae</taxon>
        <taxon>Amygdaloideae</taxon>
        <taxon>Amygdaleae</taxon>
        <taxon>Prunus</taxon>
    </lineage>
</organism>
<gene>
    <name evidence="1" type="ORF">CURHAP_LOCUS10881</name>
</gene>
<evidence type="ECO:0000313" key="2">
    <source>
        <dbReference type="Proteomes" id="UP000507222"/>
    </source>
</evidence>
<dbReference type="Proteomes" id="UP000507222">
    <property type="component" value="Unassembled WGS sequence"/>
</dbReference>
<proteinExistence type="predicted"/>
<reference evidence="1 2" key="1">
    <citation type="submission" date="2020-05" db="EMBL/GenBank/DDBJ databases">
        <authorList>
            <person name="Campoy J."/>
            <person name="Schneeberger K."/>
            <person name="Spophaly S."/>
        </authorList>
    </citation>
    <scope>NUCLEOTIDE SEQUENCE [LARGE SCALE GENOMIC DNA]</scope>
    <source>
        <strain evidence="1">PruArmRojPasFocal</strain>
    </source>
</reference>